<sequence length="164" mass="17569">MVDRPVPLDDAALAGVTGGVTMDDYAALLAGVNAFAKEFMEDKALMADFGRVLESLTQANPGDQGEAPLGSFVDGQGRQLDVQEWLTAQGIAPDQEADGTWSASQFGTLMESVQERLELMTTEAAADWQRLTAMSLELAQMDMQLSNASAKFYNTGSGIITNIR</sequence>
<organism evidence="1 2">
    <name type="scientific">Falsiroseomonas frigidaquae</name>
    <dbReference type="NCBI Taxonomy" id="487318"/>
    <lineage>
        <taxon>Bacteria</taxon>
        <taxon>Pseudomonadati</taxon>
        <taxon>Pseudomonadota</taxon>
        <taxon>Alphaproteobacteria</taxon>
        <taxon>Acetobacterales</taxon>
        <taxon>Roseomonadaceae</taxon>
        <taxon>Falsiroseomonas</taxon>
    </lineage>
</organism>
<gene>
    <name evidence="1" type="ORF">HB662_14295</name>
</gene>
<comment type="caution">
    <text evidence="1">The sequence shown here is derived from an EMBL/GenBank/DDBJ whole genome shotgun (WGS) entry which is preliminary data.</text>
</comment>
<evidence type="ECO:0000313" key="2">
    <source>
        <dbReference type="Proteomes" id="UP000765160"/>
    </source>
</evidence>
<dbReference type="Proteomes" id="UP000765160">
    <property type="component" value="Unassembled WGS sequence"/>
</dbReference>
<reference evidence="1 2" key="1">
    <citation type="submission" date="2020-03" db="EMBL/GenBank/DDBJ databases">
        <title>Roseomonas selenitidurans sp. nov. isolated from soil.</title>
        <authorList>
            <person name="Liu H."/>
        </authorList>
    </citation>
    <scope>NUCLEOTIDE SEQUENCE [LARGE SCALE GENOMIC DNA]</scope>
    <source>
        <strain evidence="1 2">JCM 15073</strain>
    </source>
</reference>
<dbReference type="RefSeq" id="WP_168050484.1">
    <property type="nucleotide sequence ID" value="NZ_JAATJR010000004.1"/>
</dbReference>
<proteinExistence type="predicted"/>
<name>A0ABX1F0X6_9PROT</name>
<keyword evidence="2" id="KW-1185">Reference proteome</keyword>
<evidence type="ECO:0000313" key="1">
    <source>
        <dbReference type="EMBL" id="NKE45958.1"/>
    </source>
</evidence>
<accession>A0ABX1F0X6</accession>
<protein>
    <submittedName>
        <fullName evidence="1">Uncharacterized protein</fullName>
    </submittedName>
</protein>
<dbReference type="EMBL" id="JAAVTX010000004">
    <property type="protein sequence ID" value="NKE45958.1"/>
    <property type="molecule type" value="Genomic_DNA"/>
</dbReference>